<keyword evidence="5" id="KW-1185">Reference proteome</keyword>
<reference evidence="4 5" key="6">
    <citation type="journal article" date="2011" name="Appl. Environ. Microbiol.">
        <title>Involvement of the azorhizobial chromosome partition gene (parA) in the onset of bacteroid differentiation during Sesbania rostrata stem nodule development.</title>
        <authorList>
            <person name="Liu CT."/>
            <person name="Lee KB."/>
            <person name="Wang YS."/>
            <person name="Peng MH."/>
            <person name="Lee KT."/>
            <person name="Suzuki S."/>
            <person name="Suzuki T."/>
            <person name="Oyaizu H."/>
        </authorList>
    </citation>
    <scope>NUCLEOTIDE SEQUENCE [LARGE SCALE GENOMIC DNA]</scope>
    <source>
        <strain evidence="5">ATCC 43989 / DSM 5975 / JCM 20966 / LMG 6465 / NBRC 14845 / NCIMB 13405 / ORS 571</strain>
    </source>
</reference>
<reference evidence="4 5" key="3">
    <citation type="journal article" date="2008" name="BMC Genomics">
        <title>The genome of the versatile nitrogen fixer Azorhizobium caulinodans ORS571.</title>
        <authorList>
            <person name="Lee KB."/>
            <person name="Backer P.D."/>
            <person name="Aono T."/>
            <person name="Liu CT."/>
            <person name="Suzuki S."/>
            <person name="Suzuki T."/>
            <person name="Kaneko T."/>
            <person name="Yamada M."/>
            <person name="Tabata S."/>
            <person name="Kupfer D.M."/>
            <person name="Najar F.Z."/>
            <person name="Wiley G.B."/>
            <person name="Roe B."/>
            <person name="Binnewies T.T."/>
            <person name="Ussery D.W."/>
            <person name="D'Haeze W."/>
            <person name="Herder J.D."/>
            <person name="Gevers D."/>
            <person name="Vereecke D."/>
            <person name="Holsters M."/>
            <person name="Oyaizu H."/>
        </authorList>
    </citation>
    <scope>NUCLEOTIDE SEQUENCE [LARGE SCALE GENOMIC DNA]</scope>
    <source>
        <strain evidence="5">ATCC 43989 / DSM 5975 / JCM 20966 / LMG 6465 / NBRC 14845 / NCIMB 13405 / ORS 571</strain>
    </source>
</reference>
<dbReference type="HOGENOM" id="CLU_043272_1_1_5"/>
<evidence type="ECO:0000313" key="5">
    <source>
        <dbReference type="Proteomes" id="UP000000270"/>
    </source>
</evidence>
<organism evidence="4 5">
    <name type="scientific">Azorhizobium caulinodans (strain ATCC 43989 / DSM 5975 / JCM 20966 / LMG 6465 / NBRC 14845 / NCIMB 13405 / ORS 571)</name>
    <dbReference type="NCBI Taxonomy" id="438753"/>
    <lineage>
        <taxon>Bacteria</taxon>
        <taxon>Pseudomonadati</taxon>
        <taxon>Pseudomonadota</taxon>
        <taxon>Alphaproteobacteria</taxon>
        <taxon>Hyphomicrobiales</taxon>
        <taxon>Xanthobacteraceae</taxon>
        <taxon>Azorhizobium</taxon>
    </lineage>
</organism>
<protein>
    <submittedName>
        <fullName evidence="4">Extensin-like protein C-terminus</fullName>
    </submittedName>
</protein>
<feature type="region of interest" description="Disordered" evidence="1">
    <location>
        <begin position="82"/>
        <end position="130"/>
    </location>
</feature>
<dbReference type="Pfam" id="PF06904">
    <property type="entry name" value="Extensin-like_C"/>
    <property type="match status" value="1"/>
</dbReference>
<gene>
    <name evidence="4" type="ordered locus">AZC_1727</name>
</gene>
<dbReference type="EMBL" id="AP009384">
    <property type="protein sequence ID" value="BAF87725.1"/>
    <property type="molecule type" value="Genomic_DNA"/>
</dbReference>
<evidence type="ECO:0000256" key="1">
    <source>
        <dbReference type="SAM" id="MobiDB-lite"/>
    </source>
</evidence>
<accession>A8I4G1</accession>
<evidence type="ECO:0000256" key="2">
    <source>
        <dbReference type="SAM" id="SignalP"/>
    </source>
</evidence>
<name>A8I4G1_AZOC5</name>
<dbReference type="STRING" id="438753.AZC_1727"/>
<dbReference type="AlphaFoldDB" id="A8I4G1"/>
<feature type="region of interest" description="Disordered" evidence="1">
    <location>
        <begin position="24"/>
        <end position="66"/>
    </location>
</feature>
<reference evidence="4 5" key="1">
    <citation type="journal article" date="2007" name="Appl. Environ. Microbiol.">
        <title>Rhizobial factors required for stem nodule maturation and maintenance in Sesbania rostrata-Azorhizobium caulinodans ORS571 symbiosis.</title>
        <authorList>
            <person name="Suzuki S."/>
            <person name="Aono T."/>
            <person name="Lee KB."/>
            <person name="Suzuki T."/>
            <person name="Liu CT."/>
            <person name="Miwa H."/>
            <person name="Wakao S."/>
            <person name="Iki T."/>
            <person name="Oyaizu H."/>
        </authorList>
    </citation>
    <scope>NUCLEOTIDE SEQUENCE [LARGE SCALE GENOMIC DNA]</scope>
    <source>
        <strain evidence="5">ATCC 43989 / DSM 5975 / JCM 20966 / LMG 6465 / NBRC 14845 / NCIMB 13405 / ORS 571</strain>
    </source>
</reference>
<dbReference type="InterPro" id="IPR009683">
    <property type="entry name" value="Extensin-like_C"/>
</dbReference>
<evidence type="ECO:0000259" key="3">
    <source>
        <dbReference type="Pfam" id="PF06904"/>
    </source>
</evidence>
<proteinExistence type="predicted"/>
<evidence type="ECO:0000313" key="4">
    <source>
        <dbReference type="EMBL" id="BAF87725.1"/>
    </source>
</evidence>
<dbReference type="Proteomes" id="UP000000270">
    <property type="component" value="Chromosome"/>
</dbReference>
<dbReference type="eggNOG" id="COG3921">
    <property type="taxonomic scope" value="Bacteria"/>
</dbReference>
<feature type="domain" description="Extensin-like C-terminal" evidence="3">
    <location>
        <begin position="157"/>
        <end position="319"/>
    </location>
</feature>
<keyword evidence="2" id="KW-0732">Signal</keyword>
<reference evidence="4 5" key="4">
    <citation type="journal article" date="2009" name="Appl. Environ. Microbiol.">
        <title>Comparative genome-wide transcriptional profiling of Azorhizobium caulinodans ORS571 grown under free-living and symbiotic conditions.</title>
        <authorList>
            <person name="Tsukada S."/>
            <person name="Aono T."/>
            <person name="Akiba N."/>
            <person name="Lee KB."/>
            <person name="Liu CT."/>
            <person name="Toyazaki H."/>
            <person name="Oyaizu H."/>
        </authorList>
    </citation>
    <scope>NUCLEOTIDE SEQUENCE [LARGE SCALE GENOMIC DNA]</scope>
    <source>
        <strain evidence="5">ATCC 43989 / DSM 5975 / JCM 20966 / LMG 6465 / NBRC 14845 / NCIMB 13405 / ORS 571</strain>
    </source>
</reference>
<feature type="chain" id="PRO_5002724131" evidence="2">
    <location>
        <begin position="28"/>
        <end position="323"/>
    </location>
</feature>
<dbReference type="KEGG" id="azc:AZC_1727"/>
<reference evidence="5" key="2">
    <citation type="submission" date="2007-04" db="EMBL/GenBank/DDBJ databases">
        <title>Complete genome sequence of the nitrogen-fixing bacterium Azorhizobium caulinodans ORS571.</title>
        <authorList>
            <person name="Lee K.B."/>
            <person name="Backer P.D."/>
            <person name="Aono T."/>
            <person name="Liu C.T."/>
            <person name="Suzuki S."/>
            <person name="Suzuki T."/>
            <person name="Kaneko T."/>
            <person name="Yamada M."/>
            <person name="Tabata S."/>
            <person name="Kupfer D.M."/>
            <person name="Najar F.Z."/>
            <person name="Wiley G.B."/>
            <person name="Roe B."/>
            <person name="Binnewies T."/>
            <person name="Ussery D."/>
            <person name="Vereecke D."/>
            <person name="Gevers D."/>
            <person name="Holsters M."/>
            <person name="Oyaizu H."/>
        </authorList>
    </citation>
    <scope>NUCLEOTIDE SEQUENCE [LARGE SCALE GENOMIC DNA]</scope>
    <source>
        <strain evidence="5">ATCC 43989 / DSM 5975 / JCM 20966 / LMG 6465 / NBRC 14845 / NCIMB 13405 / ORS 571</strain>
    </source>
</reference>
<feature type="signal peptide" evidence="2">
    <location>
        <begin position="1"/>
        <end position="27"/>
    </location>
</feature>
<reference evidence="4 5" key="5">
    <citation type="journal article" date="2010" name="Appl. Environ. Microbiol.">
        <title>phrR-like gene praR of Azorhizobium caulinodans ORS571 is essential for symbiosis with Sesbania rostrata and is involved in expression of reb genes.</title>
        <authorList>
            <person name="Akiba N."/>
            <person name="Aono T."/>
            <person name="Toyazaki H."/>
            <person name="Sato S."/>
            <person name="Oyaizu H."/>
        </authorList>
    </citation>
    <scope>NUCLEOTIDE SEQUENCE [LARGE SCALE GENOMIC DNA]</scope>
    <source>
        <strain evidence="5">ATCC 43989 / DSM 5975 / JCM 20966 / LMG 6465 / NBRC 14845 / NCIMB 13405 / ORS 571</strain>
    </source>
</reference>
<sequence length="323" mass="33597">MRRGVRALAGCVVLLLLASNGASPAAAAPQRPPASVSQPHPPPAPVRAAKRQGRLPPDGAPLPVPSPLRMAVDAVKRQGLLGAPTVPLPLPRPVEIGGKPAAPPVAEAPTPTPQPKPDIAPEDSAPTPEPMEGEAYAACLKTFEARGGEPVPREQGEGTSDGDGACTIPGAVTFSRIKLVEGGTVALESAVTVRCTLAVELAGWVREDLAPLVQRQGGELSGLTGVGGQACRPRNGQKGAQISEHASGNAFDLLGLKLKDGKVVELWKAEAGTKDLRAGVRESACARFRTVLGPGADSAHANHVHLDMRQRRNDFRMCQWNVD</sequence>
<feature type="compositionally biased region" description="Low complexity" evidence="1">
    <location>
        <begin position="24"/>
        <end position="38"/>
    </location>
</feature>